<organism evidence="2 3">
    <name type="scientific">Dioscorea cayennensis subsp. rotundata</name>
    <name type="common">White Guinea yam</name>
    <name type="synonym">Dioscorea rotundata</name>
    <dbReference type="NCBI Taxonomy" id="55577"/>
    <lineage>
        <taxon>Eukaryota</taxon>
        <taxon>Viridiplantae</taxon>
        <taxon>Streptophyta</taxon>
        <taxon>Embryophyta</taxon>
        <taxon>Tracheophyta</taxon>
        <taxon>Spermatophyta</taxon>
        <taxon>Magnoliopsida</taxon>
        <taxon>Liliopsida</taxon>
        <taxon>Dioscoreales</taxon>
        <taxon>Dioscoreaceae</taxon>
        <taxon>Dioscorea</taxon>
    </lineage>
</organism>
<dbReference type="InterPro" id="IPR005135">
    <property type="entry name" value="Endo/exonuclease/phosphatase"/>
</dbReference>
<evidence type="ECO:0000313" key="3">
    <source>
        <dbReference type="RefSeq" id="XP_039128927.1"/>
    </source>
</evidence>
<reference evidence="3" key="1">
    <citation type="submission" date="2025-08" db="UniProtKB">
        <authorList>
            <consortium name="RefSeq"/>
        </authorList>
    </citation>
    <scope>IDENTIFICATION</scope>
</reference>
<evidence type="ECO:0000259" key="1">
    <source>
        <dbReference type="PROSITE" id="PS50878"/>
    </source>
</evidence>
<keyword evidence="2" id="KW-1185">Reference proteome</keyword>
<evidence type="ECO:0000313" key="2">
    <source>
        <dbReference type="Proteomes" id="UP001515500"/>
    </source>
</evidence>
<dbReference type="InterPro" id="IPR000477">
    <property type="entry name" value="RT_dom"/>
</dbReference>
<dbReference type="GO" id="GO:0003824">
    <property type="term" value="F:catalytic activity"/>
    <property type="evidence" value="ECO:0007669"/>
    <property type="project" value="InterPro"/>
</dbReference>
<dbReference type="Proteomes" id="UP001515500">
    <property type="component" value="Chromosome 7"/>
</dbReference>
<sequence>MPSKHFLVKDFLNLHFAEVCCLQESKLAEVSNATWREIGGSRLDQFVFVPANGTPGGIIVGWNGALLVGTLERVGIYSVTVKKISIKGNFIWRCTSVYEPNARSQKQSFWEELNSCGGDPLIPWVICGDFNAIFSAEDKPSGVLNQEDLRRGNCFVHNLGLFEPPSMERRFSWTNGQEEPIWVKLDRFLVNGAWADRFPRLTQNNLPRLGSDHVPIRLEGGLHCSIPRPFRFELVWTSAKGFHERVRQWWITPVLNGCGAFIQYKKLSMLRECLRKWAKYESGSIKLKKLALLHDLDALDVRKEERCLTLDEFQLEQNLLSSLAVIHKQEEIYWKQRARLQWLKEGDGNTKFFHAVENGKRNRNFIPRILHEGQTTEDPHAIGKAFSSRFKQQFGRKRETRLRVDFRKLLAHKSDVDLSALERPFALDEVKSAVFELGKIRPRAQMLCEDFYSGRANLERINWANIALIPKVDSPESTGDYRPISLINSTLKIISKLLANRLRGVIKALVDTTQSAFLKGRCIIDKIAMAEELIFSIHSANILVNGAPNGYIRYQRGLRQEDPLSPLLFVLVSDVLSSMFTHALNSKILVGVPLGNFQSHCNLHYADDLLVLTTRGLEDLRIVKLILLIFARMTGLEANFSKTCLSSTRMGVLPMASAAATLNCSTGLLPVIYLGLPKWVIKALDRIRRDFLWSGPDIDHPSCRLVRWKHICRSRDQGGWGILDLDNFNEALLGKWWWKFATNSNWIGSEVILFNYGEPSWNMFPRQSGRISFFWKVISRCLPPLRGCISFDINSGKETLFWKDNWLNGWDLILVWPDIYFATHQQNGSVWDLRLLLTEPPFSVEPEMCVIRDRLQRSKPDVKDTKQWKLTRNGAYSVNSFYRFLNDGGLRCPISKFFWKNNWPRKINIFNWLAWNNKILTLDNLAQRGCNKLLPTATCVMCHSDIESVDHLFLHYAFARALWEYFGRLFNILEPPRTLCQIWCSWRLELRPSSRGLTDLVVKALLWNIWIARNDCIFNSHCLPVHALYLKVNRMLLSWFDVLTERCKAKVGVAHGSRST</sequence>
<proteinExistence type="predicted"/>
<dbReference type="InterPro" id="IPR036691">
    <property type="entry name" value="Endo/exonu/phosph_ase_sf"/>
</dbReference>
<feature type="domain" description="Reverse transcriptase" evidence="1">
    <location>
        <begin position="450"/>
        <end position="698"/>
    </location>
</feature>
<dbReference type="Pfam" id="PF13966">
    <property type="entry name" value="zf-RVT"/>
    <property type="match status" value="1"/>
</dbReference>
<dbReference type="PANTHER" id="PTHR33116">
    <property type="entry name" value="REVERSE TRANSCRIPTASE ZINC-BINDING DOMAIN-CONTAINING PROTEIN-RELATED-RELATED"/>
    <property type="match status" value="1"/>
</dbReference>
<dbReference type="PROSITE" id="PS50878">
    <property type="entry name" value="RT_POL"/>
    <property type="match status" value="1"/>
</dbReference>
<dbReference type="InterPro" id="IPR026960">
    <property type="entry name" value="RVT-Znf"/>
</dbReference>
<gene>
    <name evidence="3" type="primary">LOC120265078</name>
</gene>
<protein>
    <submittedName>
        <fullName evidence="3">Uncharacterized protein LOC120265078</fullName>
    </submittedName>
</protein>
<dbReference type="RefSeq" id="XP_039128927.1">
    <property type="nucleotide sequence ID" value="XM_039272993.1"/>
</dbReference>
<dbReference type="CDD" id="cd01650">
    <property type="entry name" value="RT_nLTR_like"/>
    <property type="match status" value="1"/>
</dbReference>
<dbReference type="Gene3D" id="3.60.10.10">
    <property type="entry name" value="Endonuclease/exonuclease/phosphatase"/>
    <property type="match status" value="1"/>
</dbReference>
<dbReference type="Pfam" id="PF03372">
    <property type="entry name" value="Exo_endo_phos"/>
    <property type="match status" value="1"/>
</dbReference>
<dbReference type="PANTHER" id="PTHR33116:SF78">
    <property type="entry name" value="OS12G0587133 PROTEIN"/>
    <property type="match status" value="1"/>
</dbReference>
<dbReference type="SUPFAM" id="SSF56219">
    <property type="entry name" value="DNase I-like"/>
    <property type="match status" value="1"/>
</dbReference>
<name>A0AB40BN87_DIOCR</name>
<dbReference type="AlphaFoldDB" id="A0AB40BN87"/>
<dbReference type="GeneID" id="120265078"/>
<accession>A0AB40BN87</accession>